<dbReference type="Proteomes" id="UP000011873">
    <property type="component" value="Unassembled WGS sequence"/>
</dbReference>
<gene>
    <name evidence="1" type="ORF">LEP1GSC016_1939</name>
</gene>
<dbReference type="EMBL" id="ANMU01000031">
    <property type="protein sequence ID" value="EMJ83986.1"/>
    <property type="molecule type" value="Genomic_DNA"/>
</dbReference>
<sequence length="43" mass="4838">MRIPADHVPWTVSRFSNGTYCWNTPVEVSSILSFGTSSKFNCD</sequence>
<reference evidence="1 2" key="1">
    <citation type="submission" date="2013-01" db="EMBL/GenBank/DDBJ databases">
        <authorList>
            <person name="Harkins D.M."/>
            <person name="Durkin A.S."/>
            <person name="Brinkac L.M."/>
            <person name="Haft D.H."/>
            <person name="Selengut J.D."/>
            <person name="Sanka R."/>
            <person name="DePew J."/>
            <person name="Purushe J."/>
            <person name="Galloway R.L."/>
            <person name="Vinetz J.M."/>
            <person name="Sutton G.G."/>
            <person name="Nierman W.C."/>
            <person name="Fouts D.E."/>
        </authorList>
    </citation>
    <scope>NUCLEOTIDE SEQUENCE [LARGE SCALE GENOMIC DNA]</scope>
    <source>
        <strain evidence="1 2">Sponselee CDC</strain>
    </source>
</reference>
<evidence type="ECO:0000313" key="1">
    <source>
        <dbReference type="EMBL" id="EMJ83986.1"/>
    </source>
</evidence>
<organism evidence="1 2">
    <name type="scientific">Leptospira borgpetersenii serovar Hardjo-bovis str. Sponselee</name>
    <dbReference type="NCBI Taxonomy" id="1303729"/>
    <lineage>
        <taxon>Bacteria</taxon>
        <taxon>Pseudomonadati</taxon>
        <taxon>Spirochaetota</taxon>
        <taxon>Spirochaetia</taxon>
        <taxon>Leptospirales</taxon>
        <taxon>Leptospiraceae</taxon>
        <taxon>Leptospira</taxon>
    </lineage>
</organism>
<protein>
    <submittedName>
        <fullName evidence="1">Uncharacterized protein</fullName>
    </submittedName>
</protein>
<comment type="caution">
    <text evidence="1">The sequence shown here is derived from an EMBL/GenBank/DDBJ whole genome shotgun (WGS) entry which is preliminary data.</text>
</comment>
<dbReference type="AlphaFoldDB" id="M6BZT3"/>
<dbReference type="PATRIC" id="fig|1218567.3.peg.734"/>
<accession>M6BZT3</accession>
<proteinExistence type="predicted"/>
<evidence type="ECO:0000313" key="2">
    <source>
        <dbReference type="Proteomes" id="UP000011873"/>
    </source>
</evidence>
<name>M6BZT3_LEPBO</name>